<comment type="caution">
    <text evidence="3">The sequence shown here is derived from an EMBL/GenBank/DDBJ whole genome shotgun (WGS) entry which is preliminary data.</text>
</comment>
<dbReference type="PANTHER" id="PTHR21422:SF10">
    <property type="entry name" value="RAB3 GTPASE-ACTIVATING PROTEIN CATALYTIC SUBUNIT"/>
    <property type="match status" value="1"/>
</dbReference>
<keyword evidence="4" id="KW-1185">Reference proteome</keyword>
<dbReference type="AlphaFoldDB" id="A0A392RAJ0"/>
<dbReference type="EMBL" id="LXQA010199439">
    <property type="protein sequence ID" value="MCI32866.1"/>
    <property type="molecule type" value="Genomic_DNA"/>
</dbReference>
<protein>
    <submittedName>
        <fullName evidence="3">Rab3 GTPase-activating protein catalytic subunit-like</fullName>
    </submittedName>
</protein>
<organism evidence="3 4">
    <name type="scientific">Trifolium medium</name>
    <dbReference type="NCBI Taxonomy" id="97028"/>
    <lineage>
        <taxon>Eukaryota</taxon>
        <taxon>Viridiplantae</taxon>
        <taxon>Streptophyta</taxon>
        <taxon>Embryophyta</taxon>
        <taxon>Tracheophyta</taxon>
        <taxon>Spermatophyta</taxon>
        <taxon>Magnoliopsida</taxon>
        <taxon>eudicotyledons</taxon>
        <taxon>Gunneridae</taxon>
        <taxon>Pentapetalae</taxon>
        <taxon>rosids</taxon>
        <taxon>fabids</taxon>
        <taxon>Fabales</taxon>
        <taxon>Fabaceae</taxon>
        <taxon>Papilionoideae</taxon>
        <taxon>50 kb inversion clade</taxon>
        <taxon>NPAAA clade</taxon>
        <taxon>Hologalegina</taxon>
        <taxon>IRL clade</taxon>
        <taxon>Trifolieae</taxon>
        <taxon>Trifolium</taxon>
    </lineage>
</organism>
<feature type="region of interest" description="Disordered" evidence="1">
    <location>
        <begin position="42"/>
        <end position="73"/>
    </location>
</feature>
<reference evidence="3 4" key="1">
    <citation type="journal article" date="2018" name="Front. Plant Sci.">
        <title>Red Clover (Trifolium pratense) and Zigzag Clover (T. medium) - A Picture of Genomic Similarities and Differences.</title>
        <authorList>
            <person name="Dluhosova J."/>
            <person name="Istvanek J."/>
            <person name="Nedelnik J."/>
            <person name="Repkova J."/>
        </authorList>
    </citation>
    <scope>NUCLEOTIDE SEQUENCE [LARGE SCALE GENOMIC DNA]</scope>
    <source>
        <strain evidence="4">cv. 10/8</strain>
        <tissue evidence="3">Leaf</tissue>
    </source>
</reference>
<dbReference type="Proteomes" id="UP000265520">
    <property type="component" value="Unassembled WGS sequence"/>
</dbReference>
<evidence type="ECO:0000313" key="4">
    <source>
        <dbReference type="Proteomes" id="UP000265520"/>
    </source>
</evidence>
<proteinExistence type="predicted"/>
<sequence>MVSLGAGCSQLLSDMQAFKAANPGCIWEDFVRWYSPPDWIESDASTEDSCSSDGSGSESLSTRGRLSRRMRKE</sequence>
<dbReference type="PANTHER" id="PTHR21422">
    <property type="entry name" value="RAB3 GTPASE-ACTIVATING PROTEIN CATALYTIC SUBUNIT"/>
    <property type="match status" value="1"/>
</dbReference>
<evidence type="ECO:0000259" key="2">
    <source>
        <dbReference type="Pfam" id="PF13890"/>
    </source>
</evidence>
<feature type="non-terminal residue" evidence="3">
    <location>
        <position position="73"/>
    </location>
</feature>
<accession>A0A392RAJ0</accession>
<feature type="domain" description="Rab3GAP catalytic subunit conserved" evidence="2">
    <location>
        <begin position="6"/>
        <end position="73"/>
    </location>
</feature>
<dbReference type="Pfam" id="PF13890">
    <property type="entry name" value="Rab3-GTPase_cat"/>
    <property type="match status" value="1"/>
</dbReference>
<dbReference type="GO" id="GO:0005096">
    <property type="term" value="F:GTPase activator activity"/>
    <property type="evidence" value="ECO:0007669"/>
    <property type="project" value="InterPro"/>
</dbReference>
<feature type="compositionally biased region" description="Low complexity" evidence="1">
    <location>
        <begin position="47"/>
        <end position="62"/>
    </location>
</feature>
<dbReference type="InterPro" id="IPR045700">
    <property type="entry name" value="Rab3GAP1"/>
</dbReference>
<evidence type="ECO:0000256" key="1">
    <source>
        <dbReference type="SAM" id="MobiDB-lite"/>
    </source>
</evidence>
<dbReference type="InterPro" id="IPR026147">
    <property type="entry name" value="Rab3GAP1_conserved"/>
</dbReference>
<name>A0A392RAJ0_9FABA</name>
<evidence type="ECO:0000313" key="3">
    <source>
        <dbReference type="EMBL" id="MCI32866.1"/>
    </source>
</evidence>